<dbReference type="PROSITE" id="PS51257">
    <property type="entry name" value="PROKAR_LIPOPROTEIN"/>
    <property type="match status" value="1"/>
</dbReference>
<dbReference type="Proteomes" id="UP000619238">
    <property type="component" value="Unassembled WGS sequence"/>
</dbReference>
<protein>
    <recommendedName>
        <fullName evidence="3">Lipoprotein</fullName>
    </recommendedName>
</protein>
<comment type="caution">
    <text evidence="1">The sequence shown here is derived from an EMBL/GenBank/DDBJ whole genome shotgun (WGS) entry which is preliminary data.</text>
</comment>
<name>A0ABR7Q797_9FLAO</name>
<dbReference type="Pfam" id="PF20329">
    <property type="entry name" value="DUF6624"/>
    <property type="match status" value="1"/>
</dbReference>
<accession>A0ABR7Q797</accession>
<organism evidence="1 2">
    <name type="scientific">Kordia aestuariivivens</name>
    <dbReference type="NCBI Taxonomy" id="2759037"/>
    <lineage>
        <taxon>Bacteria</taxon>
        <taxon>Pseudomonadati</taxon>
        <taxon>Bacteroidota</taxon>
        <taxon>Flavobacteriia</taxon>
        <taxon>Flavobacteriales</taxon>
        <taxon>Flavobacteriaceae</taxon>
        <taxon>Kordia</taxon>
    </lineage>
</organism>
<gene>
    <name evidence="1" type="ORF">H2O64_07055</name>
</gene>
<evidence type="ECO:0008006" key="3">
    <source>
        <dbReference type="Google" id="ProtNLM"/>
    </source>
</evidence>
<sequence>MNKIYRIVFIGILIIGCKQKDADKKVIEEKVEFNQGLADELKKMAEIDQIAAYIPQGEYKKLSKDAWNSFKDSVYTTHQKRLSKIFKENGFVGIDLAGDEGSMNFWLMVQHSDHNPDFQKEVLEKMKIEVNKGNADASNYGLLVDRVKLNTGQAQVYGTQVTYNMHTGQAYPKKLADSITINERRKSIGLEPLEIYLNDMSKMHFLMNKEGYIKKGITEPKLYKTEH</sequence>
<dbReference type="InterPro" id="IPR046732">
    <property type="entry name" value="DUF6624"/>
</dbReference>
<dbReference type="EMBL" id="JACGWS010000003">
    <property type="protein sequence ID" value="MBC8754424.1"/>
    <property type="molecule type" value="Genomic_DNA"/>
</dbReference>
<dbReference type="RefSeq" id="WP_187561462.1">
    <property type="nucleotide sequence ID" value="NZ_JACGWS010000003.1"/>
</dbReference>
<evidence type="ECO:0000313" key="1">
    <source>
        <dbReference type="EMBL" id="MBC8754424.1"/>
    </source>
</evidence>
<proteinExistence type="predicted"/>
<evidence type="ECO:0000313" key="2">
    <source>
        <dbReference type="Proteomes" id="UP000619238"/>
    </source>
</evidence>
<reference evidence="1 2" key="1">
    <citation type="submission" date="2020-07" db="EMBL/GenBank/DDBJ databases">
        <title>Description of Kordia aestuariivivens sp. nov., isolated from a tidal flat.</title>
        <authorList>
            <person name="Park S."/>
            <person name="Yoon J.-H."/>
        </authorList>
    </citation>
    <scope>NUCLEOTIDE SEQUENCE [LARGE SCALE GENOMIC DNA]</scope>
    <source>
        <strain evidence="1 2">YSTF-M3</strain>
    </source>
</reference>
<keyword evidence="2" id="KW-1185">Reference proteome</keyword>